<dbReference type="Proteomes" id="UP001293593">
    <property type="component" value="Unassembled WGS sequence"/>
</dbReference>
<accession>A0AAE1MP87</accession>
<evidence type="ECO:0000313" key="2">
    <source>
        <dbReference type="Proteomes" id="UP001293593"/>
    </source>
</evidence>
<sequence>MTESVLTRMVGCETTAQIWDRINVFFAYQSKAKIKQLKTTLKTTRKESSSMNEYLLKVKSSFDALAAIGSPISLSDQLDYVFDGLSEDYDSFITSISTRLEPYTMAEVEALLMAQETRT</sequence>
<protein>
    <submittedName>
        <fullName evidence="1">Uncharacterized protein</fullName>
    </submittedName>
</protein>
<name>A0AAE1MP87_9FABA</name>
<proteinExistence type="predicted"/>
<dbReference type="PANTHER" id="PTHR47481:SF31">
    <property type="entry name" value="OS01G0873500 PROTEIN"/>
    <property type="match status" value="1"/>
</dbReference>
<dbReference type="Pfam" id="PF14223">
    <property type="entry name" value="Retrotran_gag_2"/>
    <property type="match status" value="1"/>
</dbReference>
<evidence type="ECO:0000313" key="1">
    <source>
        <dbReference type="EMBL" id="KAK4272694.1"/>
    </source>
</evidence>
<organism evidence="1 2">
    <name type="scientific">Acacia crassicarpa</name>
    <name type="common">northern wattle</name>
    <dbReference type="NCBI Taxonomy" id="499986"/>
    <lineage>
        <taxon>Eukaryota</taxon>
        <taxon>Viridiplantae</taxon>
        <taxon>Streptophyta</taxon>
        <taxon>Embryophyta</taxon>
        <taxon>Tracheophyta</taxon>
        <taxon>Spermatophyta</taxon>
        <taxon>Magnoliopsida</taxon>
        <taxon>eudicotyledons</taxon>
        <taxon>Gunneridae</taxon>
        <taxon>Pentapetalae</taxon>
        <taxon>rosids</taxon>
        <taxon>fabids</taxon>
        <taxon>Fabales</taxon>
        <taxon>Fabaceae</taxon>
        <taxon>Caesalpinioideae</taxon>
        <taxon>mimosoid clade</taxon>
        <taxon>Acacieae</taxon>
        <taxon>Acacia</taxon>
    </lineage>
</organism>
<keyword evidence="2" id="KW-1185">Reference proteome</keyword>
<gene>
    <name evidence="1" type="ORF">QN277_021212</name>
</gene>
<dbReference type="PANTHER" id="PTHR47481">
    <property type="match status" value="1"/>
</dbReference>
<dbReference type="AlphaFoldDB" id="A0AAE1MP87"/>
<comment type="caution">
    <text evidence="1">The sequence shown here is derived from an EMBL/GenBank/DDBJ whole genome shotgun (WGS) entry which is preliminary data.</text>
</comment>
<reference evidence="1" key="1">
    <citation type="submission" date="2023-10" db="EMBL/GenBank/DDBJ databases">
        <title>Chromosome-level genome of the transformable northern wattle, Acacia crassicarpa.</title>
        <authorList>
            <person name="Massaro I."/>
            <person name="Sinha N.R."/>
            <person name="Poethig S."/>
            <person name="Leichty A.R."/>
        </authorList>
    </citation>
    <scope>NUCLEOTIDE SEQUENCE</scope>
    <source>
        <strain evidence="1">Acra3RX</strain>
        <tissue evidence="1">Leaf</tissue>
    </source>
</reference>
<dbReference type="EMBL" id="JAWXYG010000005">
    <property type="protein sequence ID" value="KAK4272694.1"/>
    <property type="molecule type" value="Genomic_DNA"/>
</dbReference>